<sequence length="293" mass="33174">MNYKYKRMLKILFMMPYEINESERKTQILLFIPFGLIISFIFSYIIGVLIGGNFILFFPIFYLMIIGIAVVFYFWDRLDEKYGITPVRSSQLTLLYQGVVIWLLCVSPAFFFGMLMLGVMSGNIFFGLGGAVAVVYPIVGMFLRIKTFSDDSRVIGKKKVVLPDRERPLVVPKEALPDIKLSGKEVTETVYGFGFLPISYFIMAEALGVYTIGKGFSGINSYLINSTPSLEFIIASIAIGLLIQTVYLFPDKLNKIVPIELRTKNGFLFMFVMVFVLFGISQFLILIVRALTS</sequence>
<dbReference type="RefSeq" id="WP_069582471.1">
    <property type="nucleotide sequence ID" value="NZ_LMVM01000041.1"/>
</dbReference>
<keyword evidence="1" id="KW-1133">Transmembrane helix</keyword>
<protein>
    <submittedName>
        <fullName evidence="2">Uncharacterized protein</fullName>
    </submittedName>
</protein>
<dbReference type="AlphaFoldDB" id="A0A2A2H0T4"/>
<feature type="transmembrane region" description="Helical" evidence="1">
    <location>
        <begin position="190"/>
        <end position="212"/>
    </location>
</feature>
<keyword evidence="3" id="KW-1185">Reference proteome</keyword>
<evidence type="ECO:0000256" key="1">
    <source>
        <dbReference type="SAM" id="Phobius"/>
    </source>
</evidence>
<proteinExistence type="predicted"/>
<accession>A0A2A2H0T4</accession>
<keyword evidence="1" id="KW-0812">Transmembrane</keyword>
<name>A0A2A2H0T4_METBR</name>
<feature type="transmembrane region" description="Helical" evidence="1">
    <location>
        <begin position="124"/>
        <end position="143"/>
    </location>
</feature>
<feature type="transmembrane region" description="Helical" evidence="1">
    <location>
        <begin position="95"/>
        <end position="118"/>
    </location>
</feature>
<dbReference type="OrthoDB" id="68380at2157"/>
<keyword evidence="1" id="KW-0472">Membrane</keyword>
<comment type="caution">
    <text evidence="2">The sequence shown here is derived from an EMBL/GenBank/DDBJ whole genome shotgun (WGS) entry which is preliminary data.</text>
</comment>
<gene>
    <name evidence="2" type="ORF">ASJ80_03880</name>
</gene>
<feature type="transmembrane region" description="Helical" evidence="1">
    <location>
        <begin position="232"/>
        <end position="249"/>
    </location>
</feature>
<feature type="transmembrane region" description="Helical" evidence="1">
    <location>
        <begin position="56"/>
        <end position="75"/>
    </location>
</feature>
<evidence type="ECO:0000313" key="2">
    <source>
        <dbReference type="EMBL" id="PAV02955.1"/>
    </source>
</evidence>
<dbReference type="Proteomes" id="UP000217784">
    <property type="component" value="Unassembled WGS sequence"/>
</dbReference>
<reference evidence="2 3" key="1">
    <citation type="journal article" date="2017" name="BMC Genomics">
        <title>Genomic analysis of methanogenic archaea reveals a shift towards energy conservation.</title>
        <authorList>
            <person name="Gilmore S.P."/>
            <person name="Henske J.K."/>
            <person name="Sexton J.A."/>
            <person name="Solomon K.V."/>
            <person name="Seppala S."/>
            <person name="Yoo J.I."/>
            <person name="Huyett L.M."/>
            <person name="Pressman A."/>
            <person name="Cogan J.Z."/>
            <person name="Kivenson V."/>
            <person name="Peng X."/>
            <person name="Tan Y."/>
            <person name="Valentine D.L."/>
            <person name="O'Malley M.A."/>
        </authorList>
    </citation>
    <scope>NUCLEOTIDE SEQUENCE [LARGE SCALE GENOMIC DNA]</scope>
    <source>
        <strain evidence="2 3">M.o.H.</strain>
    </source>
</reference>
<feature type="transmembrane region" description="Helical" evidence="1">
    <location>
        <begin position="269"/>
        <end position="291"/>
    </location>
</feature>
<evidence type="ECO:0000313" key="3">
    <source>
        <dbReference type="Proteomes" id="UP000217784"/>
    </source>
</evidence>
<dbReference type="EMBL" id="LMVM01000041">
    <property type="protein sequence ID" value="PAV02955.1"/>
    <property type="molecule type" value="Genomic_DNA"/>
</dbReference>
<feature type="transmembrane region" description="Helical" evidence="1">
    <location>
        <begin position="28"/>
        <end position="50"/>
    </location>
</feature>
<organism evidence="2 3">
    <name type="scientific">Methanobacterium bryantii</name>
    <dbReference type="NCBI Taxonomy" id="2161"/>
    <lineage>
        <taxon>Archaea</taxon>
        <taxon>Methanobacteriati</taxon>
        <taxon>Methanobacteriota</taxon>
        <taxon>Methanomada group</taxon>
        <taxon>Methanobacteria</taxon>
        <taxon>Methanobacteriales</taxon>
        <taxon>Methanobacteriaceae</taxon>
        <taxon>Methanobacterium</taxon>
    </lineage>
</organism>